<proteinExistence type="predicted"/>
<evidence type="ECO:0000256" key="1">
    <source>
        <dbReference type="SAM" id="Coils"/>
    </source>
</evidence>
<keyword evidence="5" id="KW-1185">Reference proteome</keyword>
<reference evidence="5" key="1">
    <citation type="journal article" date="2019" name="Int. J. Syst. Evol. Microbiol.">
        <title>The Global Catalogue of Microorganisms (GCM) 10K type strain sequencing project: providing services to taxonomists for standard genome sequencing and annotation.</title>
        <authorList>
            <consortium name="The Broad Institute Genomics Platform"/>
            <consortium name="The Broad Institute Genome Sequencing Center for Infectious Disease"/>
            <person name="Wu L."/>
            <person name="Ma J."/>
        </authorList>
    </citation>
    <scope>NUCLEOTIDE SEQUENCE [LARGE SCALE GENOMIC DNA]</scope>
    <source>
        <strain evidence="5">JCM 18014</strain>
    </source>
</reference>
<evidence type="ECO:0000313" key="5">
    <source>
        <dbReference type="Proteomes" id="UP001500518"/>
    </source>
</evidence>
<feature type="region of interest" description="Disordered" evidence="2">
    <location>
        <begin position="204"/>
        <end position="223"/>
    </location>
</feature>
<dbReference type="InterPro" id="IPR022134">
    <property type="entry name" value="DUF3667"/>
</dbReference>
<sequence length="384" mass="42737">MSDIFEGIGTATEGGLLSRAIEPDSGAKPPHPHQPARCLNCDTPLTGAYCHACGQQGHVHRTIGAFMHDLLHGALHFEGKLWRTLPMLMFRPGTLTRRYIEGQRARFVSPMALFLFTVFLMFAIFQVLGFTAPTDLQGPAGSSGTVEELREEATSEIADLRRELEGEDLTDAERTELQAEIGVLETFLHENPESALSELTRGIRDGAAGPEAPAPDNEPADGIEAPPTVRADLSDLATADSGIAWFDKALNKWRDNPSLMIYKLQANAYKFSWLLIPISIPFVWLLFAWKRRFKAYDHAIFITYSLSFVTLLFITLSILGAIGVASWIPTSMALLIPPIHLYKQLRYTYDLSRFSAFWRLLVLSAFIWIVVGLFIQLLLVLGAF</sequence>
<organism evidence="4 5">
    <name type="scientific">Erythrobacter westpacificensis</name>
    <dbReference type="NCBI Taxonomy" id="1055231"/>
    <lineage>
        <taxon>Bacteria</taxon>
        <taxon>Pseudomonadati</taxon>
        <taxon>Pseudomonadota</taxon>
        <taxon>Alphaproteobacteria</taxon>
        <taxon>Sphingomonadales</taxon>
        <taxon>Erythrobacteraceae</taxon>
        <taxon>Erythrobacter/Porphyrobacter group</taxon>
        <taxon>Erythrobacter</taxon>
    </lineage>
</organism>
<feature type="transmembrane region" description="Helical" evidence="3">
    <location>
        <begin position="107"/>
        <end position="128"/>
    </location>
</feature>
<evidence type="ECO:0000256" key="2">
    <source>
        <dbReference type="SAM" id="MobiDB-lite"/>
    </source>
</evidence>
<name>A0ABP9KCZ7_9SPHN</name>
<dbReference type="EMBL" id="BAABHV010000010">
    <property type="protein sequence ID" value="GAA5054418.1"/>
    <property type="molecule type" value="Genomic_DNA"/>
</dbReference>
<keyword evidence="1" id="KW-0175">Coiled coil</keyword>
<keyword evidence="3" id="KW-0472">Membrane</keyword>
<gene>
    <name evidence="4" type="ORF">GCM10023208_17240</name>
</gene>
<dbReference type="Pfam" id="PF12412">
    <property type="entry name" value="DUF3667"/>
    <property type="match status" value="1"/>
</dbReference>
<feature type="compositionally biased region" description="Low complexity" evidence="2">
    <location>
        <begin position="205"/>
        <end position="222"/>
    </location>
</feature>
<feature type="transmembrane region" description="Helical" evidence="3">
    <location>
        <begin position="271"/>
        <end position="289"/>
    </location>
</feature>
<accession>A0ABP9KCZ7</accession>
<feature type="coiled-coil region" evidence="1">
    <location>
        <begin position="143"/>
        <end position="170"/>
    </location>
</feature>
<evidence type="ECO:0000256" key="3">
    <source>
        <dbReference type="SAM" id="Phobius"/>
    </source>
</evidence>
<evidence type="ECO:0000313" key="4">
    <source>
        <dbReference type="EMBL" id="GAA5054418.1"/>
    </source>
</evidence>
<feature type="transmembrane region" description="Helical" evidence="3">
    <location>
        <begin position="301"/>
        <end position="328"/>
    </location>
</feature>
<keyword evidence="3" id="KW-1133">Transmembrane helix</keyword>
<dbReference type="Proteomes" id="UP001500518">
    <property type="component" value="Unassembled WGS sequence"/>
</dbReference>
<protein>
    <submittedName>
        <fullName evidence="4">DUF3667 domain-containing protein</fullName>
    </submittedName>
</protein>
<feature type="transmembrane region" description="Helical" evidence="3">
    <location>
        <begin position="356"/>
        <end position="381"/>
    </location>
</feature>
<keyword evidence="3" id="KW-0812">Transmembrane</keyword>
<comment type="caution">
    <text evidence="4">The sequence shown here is derived from an EMBL/GenBank/DDBJ whole genome shotgun (WGS) entry which is preliminary data.</text>
</comment>
<dbReference type="RefSeq" id="WP_346032708.1">
    <property type="nucleotide sequence ID" value="NZ_BAABHV010000010.1"/>
</dbReference>